<gene>
    <name evidence="1" type="ORF">RRG08_055740</name>
</gene>
<proteinExistence type="predicted"/>
<keyword evidence="2" id="KW-1185">Reference proteome</keyword>
<organism evidence="1 2">
    <name type="scientific">Elysia crispata</name>
    <name type="common">lettuce slug</name>
    <dbReference type="NCBI Taxonomy" id="231223"/>
    <lineage>
        <taxon>Eukaryota</taxon>
        <taxon>Metazoa</taxon>
        <taxon>Spiralia</taxon>
        <taxon>Lophotrochozoa</taxon>
        <taxon>Mollusca</taxon>
        <taxon>Gastropoda</taxon>
        <taxon>Heterobranchia</taxon>
        <taxon>Euthyneura</taxon>
        <taxon>Panpulmonata</taxon>
        <taxon>Sacoglossa</taxon>
        <taxon>Placobranchoidea</taxon>
        <taxon>Plakobranchidae</taxon>
        <taxon>Elysia</taxon>
    </lineage>
</organism>
<dbReference type="EMBL" id="JAWDGP010000832">
    <property type="protein sequence ID" value="KAK3796906.1"/>
    <property type="molecule type" value="Genomic_DNA"/>
</dbReference>
<dbReference type="Proteomes" id="UP001283361">
    <property type="component" value="Unassembled WGS sequence"/>
</dbReference>
<evidence type="ECO:0000313" key="2">
    <source>
        <dbReference type="Proteomes" id="UP001283361"/>
    </source>
</evidence>
<evidence type="ECO:0000313" key="1">
    <source>
        <dbReference type="EMBL" id="KAK3796906.1"/>
    </source>
</evidence>
<sequence length="74" mass="8376">MSQRDGRRTCRSVMLENSLGSIRNGQDLGEPGWTSGQVMSGSEDLIRFVKKTAIRFRYTKSDLVSNTEPNPRTR</sequence>
<name>A0AAE1E7B5_9GAST</name>
<accession>A0AAE1E7B5</accession>
<comment type="caution">
    <text evidence="1">The sequence shown here is derived from an EMBL/GenBank/DDBJ whole genome shotgun (WGS) entry which is preliminary data.</text>
</comment>
<dbReference type="AlphaFoldDB" id="A0AAE1E7B5"/>
<protein>
    <submittedName>
        <fullName evidence="1">Uncharacterized protein</fullName>
    </submittedName>
</protein>
<reference evidence="1" key="1">
    <citation type="journal article" date="2023" name="G3 (Bethesda)">
        <title>A reference genome for the long-term kleptoplast-retaining sea slug Elysia crispata morphotype clarki.</title>
        <authorList>
            <person name="Eastman K.E."/>
            <person name="Pendleton A.L."/>
            <person name="Shaikh M.A."/>
            <person name="Suttiyut T."/>
            <person name="Ogas R."/>
            <person name="Tomko P."/>
            <person name="Gavelis G."/>
            <person name="Widhalm J.R."/>
            <person name="Wisecaver J.H."/>
        </authorList>
    </citation>
    <scope>NUCLEOTIDE SEQUENCE</scope>
    <source>
        <strain evidence="1">ECLA1</strain>
    </source>
</reference>